<dbReference type="InterPro" id="IPR036179">
    <property type="entry name" value="Ig-like_dom_sf"/>
</dbReference>
<dbReference type="SUPFAM" id="SSF48726">
    <property type="entry name" value="Immunoglobulin"/>
    <property type="match status" value="1"/>
</dbReference>
<comment type="caution">
    <text evidence="3">The sequence shown here is derived from an EMBL/GenBank/DDBJ whole genome shotgun (WGS) entry which is preliminary data.</text>
</comment>
<sequence>AWKCFTNTSPPVFFHSAACTVCPQTSSDSVCVSCIQEYKVSSFEQRLISEIEFRLERSPVEESDDDVQHDEDSAGQGVPPSFDQKLKHYKVFEGMPVTFSCKVHGDPKPKVSITD</sequence>
<dbReference type="Proteomes" id="UP001476798">
    <property type="component" value="Unassembled WGS sequence"/>
</dbReference>
<reference evidence="3 4" key="1">
    <citation type="submission" date="2021-06" db="EMBL/GenBank/DDBJ databases">
        <authorList>
            <person name="Palmer J.M."/>
        </authorList>
    </citation>
    <scope>NUCLEOTIDE SEQUENCE [LARGE SCALE GENOMIC DNA]</scope>
    <source>
        <strain evidence="3 4">GA_2019</strain>
        <tissue evidence="3">Muscle</tissue>
    </source>
</reference>
<feature type="non-terminal residue" evidence="3">
    <location>
        <position position="1"/>
    </location>
</feature>
<organism evidence="3 4">
    <name type="scientific">Goodea atripinnis</name>
    <dbReference type="NCBI Taxonomy" id="208336"/>
    <lineage>
        <taxon>Eukaryota</taxon>
        <taxon>Metazoa</taxon>
        <taxon>Chordata</taxon>
        <taxon>Craniata</taxon>
        <taxon>Vertebrata</taxon>
        <taxon>Euteleostomi</taxon>
        <taxon>Actinopterygii</taxon>
        <taxon>Neopterygii</taxon>
        <taxon>Teleostei</taxon>
        <taxon>Neoteleostei</taxon>
        <taxon>Acanthomorphata</taxon>
        <taxon>Ovalentaria</taxon>
        <taxon>Atherinomorphae</taxon>
        <taxon>Cyprinodontiformes</taxon>
        <taxon>Goodeidae</taxon>
        <taxon>Goodea</taxon>
    </lineage>
</organism>
<evidence type="ECO:0000259" key="2">
    <source>
        <dbReference type="Pfam" id="PF07679"/>
    </source>
</evidence>
<evidence type="ECO:0000313" key="3">
    <source>
        <dbReference type="EMBL" id="MEQ2187394.1"/>
    </source>
</evidence>
<dbReference type="Gene3D" id="2.60.40.10">
    <property type="entry name" value="Immunoglobulins"/>
    <property type="match status" value="1"/>
</dbReference>
<name>A0ABV0PV80_9TELE</name>
<dbReference type="EMBL" id="JAHRIO010090140">
    <property type="protein sequence ID" value="MEQ2187394.1"/>
    <property type="molecule type" value="Genomic_DNA"/>
</dbReference>
<feature type="region of interest" description="Disordered" evidence="1">
    <location>
        <begin position="59"/>
        <end position="82"/>
    </location>
</feature>
<dbReference type="PANTHER" id="PTHR47633:SF4">
    <property type="entry name" value="MYOPALLADIN ISOFORM X1"/>
    <property type="match status" value="1"/>
</dbReference>
<feature type="domain" description="Immunoglobulin I-set" evidence="2">
    <location>
        <begin position="80"/>
        <end position="112"/>
    </location>
</feature>
<evidence type="ECO:0000313" key="4">
    <source>
        <dbReference type="Proteomes" id="UP001476798"/>
    </source>
</evidence>
<dbReference type="PANTHER" id="PTHR47633">
    <property type="entry name" value="IMMUNOGLOBULIN"/>
    <property type="match status" value="1"/>
</dbReference>
<evidence type="ECO:0000256" key="1">
    <source>
        <dbReference type="SAM" id="MobiDB-lite"/>
    </source>
</evidence>
<dbReference type="InterPro" id="IPR013098">
    <property type="entry name" value="Ig_I-set"/>
</dbReference>
<protein>
    <recommendedName>
        <fullName evidence="2">Immunoglobulin I-set domain-containing protein</fullName>
    </recommendedName>
</protein>
<dbReference type="Pfam" id="PF07679">
    <property type="entry name" value="I-set"/>
    <property type="match status" value="1"/>
</dbReference>
<dbReference type="InterPro" id="IPR013783">
    <property type="entry name" value="Ig-like_fold"/>
</dbReference>
<keyword evidence="4" id="KW-1185">Reference proteome</keyword>
<proteinExistence type="predicted"/>
<accession>A0ABV0PV80</accession>
<gene>
    <name evidence="3" type="ORF">GOODEAATRI_004284</name>
</gene>